<feature type="signal peptide" evidence="1">
    <location>
        <begin position="1"/>
        <end position="34"/>
    </location>
</feature>
<sequence>MCVRTWDFQGLAMCSACCPRLFFLQFIFFPCATADCHKRATPFSCMVSPEPQKDPLHSVAREAVCAPLSAITNTNTVTYPECTAH</sequence>
<dbReference type="EMBL" id="GIFC01003240">
    <property type="protein sequence ID" value="MXU85323.1"/>
    <property type="molecule type" value="Transcribed_RNA"/>
</dbReference>
<name>A0A6B0UFA5_IXORI</name>
<evidence type="ECO:0000313" key="2">
    <source>
        <dbReference type="EMBL" id="MXU85323.1"/>
    </source>
</evidence>
<accession>A0A6B0UFA5</accession>
<organism evidence="2">
    <name type="scientific">Ixodes ricinus</name>
    <name type="common">Common tick</name>
    <name type="synonym">Acarus ricinus</name>
    <dbReference type="NCBI Taxonomy" id="34613"/>
    <lineage>
        <taxon>Eukaryota</taxon>
        <taxon>Metazoa</taxon>
        <taxon>Ecdysozoa</taxon>
        <taxon>Arthropoda</taxon>
        <taxon>Chelicerata</taxon>
        <taxon>Arachnida</taxon>
        <taxon>Acari</taxon>
        <taxon>Parasitiformes</taxon>
        <taxon>Ixodida</taxon>
        <taxon>Ixodoidea</taxon>
        <taxon>Ixodidae</taxon>
        <taxon>Ixodinae</taxon>
        <taxon>Ixodes</taxon>
    </lineage>
</organism>
<proteinExistence type="predicted"/>
<reference evidence="2" key="1">
    <citation type="submission" date="2019-12" db="EMBL/GenBank/DDBJ databases">
        <title>An insight into the sialome of adult female Ixodes ricinus ticks feeding for 6 days.</title>
        <authorList>
            <person name="Perner J."/>
            <person name="Ribeiro J.M.C."/>
        </authorList>
    </citation>
    <scope>NUCLEOTIDE SEQUENCE</scope>
    <source>
        <strain evidence="2">Semi-engorged</strain>
        <tissue evidence="2">Salivary glands</tissue>
    </source>
</reference>
<protein>
    <submittedName>
        <fullName evidence="2">Putative secreted protein</fullName>
    </submittedName>
</protein>
<feature type="chain" id="PRO_5025550041" evidence="1">
    <location>
        <begin position="35"/>
        <end position="85"/>
    </location>
</feature>
<evidence type="ECO:0000256" key="1">
    <source>
        <dbReference type="SAM" id="SignalP"/>
    </source>
</evidence>
<keyword evidence="1" id="KW-0732">Signal</keyword>
<dbReference type="AlphaFoldDB" id="A0A6B0UFA5"/>